<dbReference type="OrthoDB" id="406844at2759"/>
<comment type="similarity">
    <text evidence="2">Belongs to the WD repeat ARPC1 family.</text>
</comment>
<evidence type="ECO:0000256" key="6">
    <source>
        <dbReference type="ARBA" id="ARBA00023203"/>
    </source>
</evidence>
<comment type="caution">
    <text evidence="15">The sequence shown here is derived from an EMBL/GenBank/DDBJ whole genome shotgun (WGS) entry which is preliminary data.</text>
</comment>
<dbReference type="PANTHER" id="PTHR10709:SF2">
    <property type="entry name" value="ACTIN-RELATED PROTEIN 2_3 COMPLEX SUBUNIT"/>
    <property type="match status" value="1"/>
</dbReference>
<dbReference type="PROSITE" id="PS00678">
    <property type="entry name" value="WD_REPEATS_1"/>
    <property type="match status" value="1"/>
</dbReference>
<feature type="repeat" description="WD" evidence="13">
    <location>
        <begin position="50"/>
        <end position="91"/>
    </location>
</feature>
<protein>
    <recommendedName>
        <fullName evidence="12">Actin-related protein C1</fullName>
    </recommendedName>
    <alternativeName>
        <fullName evidence="8">Arp2/3 complex 41 kDa subunit</fullName>
    </alternativeName>
    <alternativeName>
        <fullName evidence="9">p41-ARC</fullName>
    </alternativeName>
</protein>
<comment type="subunit">
    <text evidence="11">Component of the Arp2/3 complex composed of ARP2, ARP3, ARPC1/p41-ARC, ARPC2/p34-ARC, ARPC3/p21-ARC, ARPC4/p20-ARC and ARPC5/p16-ARC.</text>
</comment>
<dbReference type="Pfam" id="PF12894">
    <property type="entry name" value="ANAPC4_WD40"/>
    <property type="match status" value="1"/>
</dbReference>
<comment type="subcellular location">
    <subcellularLocation>
        <location evidence="1">Cytoplasm</location>
        <location evidence="1">Cytoskeleton</location>
    </subcellularLocation>
</comment>
<organism evidence="15 16">
    <name type="scientific">Morella rubra</name>
    <name type="common">Chinese bayberry</name>
    <dbReference type="NCBI Taxonomy" id="262757"/>
    <lineage>
        <taxon>Eukaryota</taxon>
        <taxon>Viridiplantae</taxon>
        <taxon>Streptophyta</taxon>
        <taxon>Embryophyta</taxon>
        <taxon>Tracheophyta</taxon>
        <taxon>Spermatophyta</taxon>
        <taxon>Magnoliopsida</taxon>
        <taxon>eudicotyledons</taxon>
        <taxon>Gunneridae</taxon>
        <taxon>Pentapetalae</taxon>
        <taxon>rosids</taxon>
        <taxon>fabids</taxon>
        <taxon>Fagales</taxon>
        <taxon>Myricaceae</taxon>
        <taxon>Morella</taxon>
    </lineage>
</organism>
<dbReference type="PROSITE" id="PS50082">
    <property type="entry name" value="WD_REPEATS_2"/>
    <property type="match status" value="2"/>
</dbReference>
<dbReference type="SMART" id="SM00320">
    <property type="entry name" value="WD40"/>
    <property type="match status" value="6"/>
</dbReference>
<reference evidence="15 16" key="1">
    <citation type="journal article" date="2019" name="Plant Biotechnol. J.">
        <title>The red bayberry genome and genetic basis of sex determination.</title>
        <authorList>
            <person name="Jia H.M."/>
            <person name="Jia H.J."/>
            <person name="Cai Q.L."/>
            <person name="Wang Y."/>
            <person name="Zhao H.B."/>
            <person name="Yang W.F."/>
            <person name="Wang G.Y."/>
            <person name="Li Y.H."/>
            <person name="Zhan D.L."/>
            <person name="Shen Y.T."/>
            <person name="Niu Q.F."/>
            <person name="Chang L."/>
            <person name="Qiu J."/>
            <person name="Zhao L."/>
            <person name="Xie H.B."/>
            <person name="Fu W.Y."/>
            <person name="Jin J."/>
            <person name="Li X.W."/>
            <person name="Jiao Y."/>
            <person name="Zhou C.C."/>
            <person name="Tu T."/>
            <person name="Chai C.Y."/>
            <person name="Gao J.L."/>
            <person name="Fan L.J."/>
            <person name="van de Weg E."/>
            <person name="Wang J.Y."/>
            <person name="Gao Z.S."/>
        </authorList>
    </citation>
    <scope>NUCLEOTIDE SEQUENCE [LARGE SCALE GENOMIC DNA]</scope>
    <source>
        <tissue evidence="15">Leaves</tissue>
    </source>
</reference>
<accession>A0A6A1WHB4</accession>
<evidence type="ECO:0000313" key="15">
    <source>
        <dbReference type="EMBL" id="KAB1223796.1"/>
    </source>
</evidence>
<dbReference type="InterPro" id="IPR036322">
    <property type="entry name" value="WD40_repeat_dom_sf"/>
</dbReference>
<evidence type="ECO:0000313" key="16">
    <source>
        <dbReference type="Proteomes" id="UP000516437"/>
    </source>
</evidence>
<dbReference type="Pfam" id="PF00400">
    <property type="entry name" value="WD40"/>
    <property type="match status" value="1"/>
</dbReference>
<dbReference type="FunFam" id="2.130.10.10:FF:000331">
    <property type="entry name" value="Actin-related protein 2/3 complex subunit"/>
    <property type="match status" value="1"/>
</dbReference>
<dbReference type="InterPro" id="IPR015943">
    <property type="entry name" value="WD40/YVTN_repeat-like_dom_sf"/>
</dbReference>
<evidence type="ECO:0000256" key="3">
    <source>
        <dbReference type="ARBA" id="ARBA00022490"/>
    </source>
</evidence>
<sequence length="438" mass="49330">MAAIAVHRFAQSITCHAWSPDHSMVAFCPNSNEVHIYRLLQDKWEKVHVLQKHDQIVSGIDWSARSNRIVTASHDRNSYVWNFEGTEWVPTLVILRLNRAALCVQWSPKENKFAVGSGAKTVCICYYEQENNWWISKLIRKRHDSSVTGVAWHPNNILLATTSTDGKCRVFSTFIKGVDTKDSRTGSSSDSKFGEQIVQLDLSFSWAFGVKWSPSGNTLAYVGHNSMIYFVDDVGPSPLAQSVAFQDLPLCDVLFVSERMVIGVGYDCSPMVFAADERGIWSFIRFLGERKIASSGSTYGSQDLYMGLLRPHPTTPFELEPKHKELIQLGIWICQQFHKSLILMKDDFSVRMVVESSFILYQFSEAFVKLYGQSKHVVSNDAVEPSRSRGGIHENCISCIVPLRQPGISTVPRFSTSGLDGKVVIWDLENQADLSVYL</sequence>
<dbReference type="GO" id="GO:0005885">
    <property type="term" value="C:Arp2/3 protein complex"/>
    <property type="evidence" value="ECO:0007669"/>
    <property type="project" value="InterPro"/>
</dbReference>
<dbReference type="SUPFAM" id="SSF50978">
    <property type="entry name" value="WD40 repeat-like"/>
    <property type="match status" value="1"/>
</dbReference>
<keyword evidence="5" id="KW-0677">Repeat</keyword>
<evidence type="ECO:0000256" key="4">
    <source>
        <dbReference type="ARBA" id="ARBA00022574"/>
    </source>
</evidence>
<keyword evidence="7" id="KW-0206">Cytoskeleton</keyword>
<evidence type="ECO:0000256" key="11">
    <source>
        <dbReference type="ARBA" id="ARBA00065908"/>
    </source>
</evidence>
<dbReference type="InterPro" id="IPR024977">
    <property type="entry name" value="Apc4-like_WD40_dom"/>
</dbReference>
<dbReference type="Gene3D" id="2.130.10.10">
    <property type="entry name" value="YVTN repeat-like/Quinoprotein amine dehydrogenase"/>
    <property type="match status" value="2"/>
</dbReference>
<keyword evidence="6" id="KW-0009">Actin-binding</keyword>
<evidence type="ECO:0000256" key="1">
    <source>
        <dbReference type="ARBA" id="ARBA00004245"/>
    </source>
</evidence>
<dbReference type="InterPro" id="IPR001680">
    <property type="entry name" value="WD40_rpt"/>
</dbReference>
<comment type="function">
    <text evidence="10">Functions as a component of the Arp2/3 complex which is involved in regulation of actin polymerization and together with an activating nucleation-promoting factor (NPF) mediates the formation of branched actin networks. Arp2/3 complex plays a critical role in the control of cell morphogenesis via the modulation of cell polarity development.</text>
</comment>
<evidence type="ECO:0000256" key="12">
    <source>
        <dbReference type="ARBA" id="ARBA00080867"/>
    </source>
</evidence>
<feature type="repeat" description="WD" evidence="13">
    <location>
        <begin position="140"/>
        <end position="172"/>
    </location>
</feature>
<evidence type="ECO:0000256" key="2">
    <source>
        <dbReference type="ARBA" id="ARBA00006260"/>
    </source>
</evidence>
<dbReference type="PANTHER" id="PTHR10709">
    <property type="entry name" value="ACTIN-RELATED PROTEIN 2/3 COMPLEX SUBUNIT 1"/>
    <property type="match status" value="1"/>
</dbReference>
<evidence type="ECO:0000256" key="7">
    <source>
        <dbReference type="ARBA" id="ARBA00023212"/>
    </source>
</evidence>
<evidence type="ECO:0000256" key="5">
    <source>
        <dbReference type="ARBA" id="ARBA00022737"/>
    </source>
</evidence>
<evidence type="ECO:0000256" key="10">
    <source>
        <dbReference type="ARBA" id="ARBA00059196"/>
    </source>
</evidence>
<dbReference type="GO" id="GO:0034314">
    <property type="term" value="P:Arp2/3 complex-mediated actin nucleation"/>
    <property type="evidence" value="ECO:0007669"/>
    <property type="project" value="InterPro"/>
</dbReference>
<proteinExistence type="inferred from homology"/>
<keyword evidence="4 13" id="KW-0853">WD repeat</keyword>
<dbReference type="InterPro" id="IPR017383">
    <property type="entry name" value="ARPC1"/>
</dbReference>
<dbReference type="InterPro" id="IPR019775">
    <property type="entry name" value="WD40_repeat_CS"/>
</dbReference>
<keyword evidence="3" id="KW-0963">Cytoplasm</keyword>
<dbReference type="PROSITE" id="PS50294">
    <property type="entry name" value="WD_REPEATS_REGION"/>
    <property type="match status" value="1"/>
</dbReference>
<dbReference type="EMBL" id="RXIC02000020">
    <property type="protein sequence ID" value="KAB1223796.1"/>
    <property type="molecule type" value="Genomic_DNA"/>
</dbReference>
<dbReference type="AlphaFoldDB" id="A0A6A1WHB4"/>
<evidence type="ECO:0000259" key="14">
    <source>
        <dbReference type="Pfam" id="PF12894"/>
    </source>
</evidence>
<evidence type="ECO:0000256" key="8">
    <source>
        <dbReference type="ARBA" id="ARBA00041244"/>
    </source>
</evidence>
<dbReference type="GO" id="GO:0051015">
    <property type="term" value="F:actin filament binding"/>
    <property type="evidence" value="ECO:0007669"/>
    <property type="project" value="TreeGrafter"/>
</dbReference>
<keyword evidence="16" id="KW-1185">Reference proteome</keyword>
<dbReference type="Proteomes" id="UP000516437">
    <property type="component" value="Chromosome 2"/>
</dbReference>
<name>A0A6A1WHB4_9ROSI</name>
<feature type="domain" description="Anaphase-promoting complex subunit 4-like WD40" evidence="14">
    <location>
        <begin position="17"/>
        <end position="106"/>
    </location>
</feature>
<gene>
    <name evidence="15" type="ORF">CJ030_MR2G012895</name>
</gene>
<evidence type="ECO:0000256" key="13">
    <source>
        <dbReference type="PROSITE-ProRule" id="PRU00221"/>
    </source>
</evidence>
<evidence type="ECO:0000256" key="9">
    <source>
        <dbReference type="ARBA" id="ARBA00041789"/>
    </source>
</evidence>